<feature type="transmembrane region" description="Helical" evidence="1">
    <location>
        <begin position="327"/>
        <end position="349"/>
    </location>
</feature>
<comment type="caution">
    <text evidence="3">The sequence shown here is derived from an EMBL/GenBank/DDBJ whole genome shotgun (WGS) entry which is preliminary data.</text>
</comment>
<feature type="transmembrane region" description="Helical" evidence="1">
    <location>
        <begin position="261"/>
        <end position="281"/>
    </location>
</feature>
<dbReference type="InterPro" id="IPR002656">
    <property type="entry name" value="Acyl_transf_3_dom"/>
</dbReference>
<dbReference type="PANTHER" id="PTHR23028:SF53">
    <property type="entry name" value="ACYL_TRANSF_3 DOMAIN-CONTAINING PROTEIN"/>
    <property type="match status" value="1"/>
</dbReference>
<sequence>MTETQAPRLPGLDVLRAAAIVWVLFYHASLFDFIPDSWWIVGFGWFGVDLFFALSGFLIAGQLLRPVVRGRSPDYGRFFFRRLLRTLPAFFVIVMVYLLFPALRETPVLPPVWEFFTFTENLLVHIPPQKALSQIWSLCVEEQFYLVLPLAVACLSLKPTPMRTGAAILGTLLMGILIRGAIWFDIHDHFFPAYQELIYYPTWARLDDLLLGVGAVTIRVFRPRWWGRIVKYPDRLLGAGLLGIVCAMAALAYAFTNLWTVMLAPVLVGASMMLLVTAGSTDRSVIARLSCKPVRALAAGAYSLYLSHKIAFHIVRDALAPAMRLSPLATILLAFPVALVLGACLYCCVERPFLKLRTRLGGPARTPLMADMAAEMR</sequence>
<feature type="transmembrane region" description="Helical" evidence="1">
    <location>
        <begin position="37"/>
        <end position="61"/>
    </location>
</feature>
<keyword evidence="3" id="KW-0808">Transferase</keyword>
<dbReference type="GO" id="GO:0016747">
    <property type="term" value="F:acyltransferase activity, transferring groups other than amino-acyl groups"/>
    <property type="evidence" value="ECO:0007669"/>
    <property type="project" value="InterPro"/>
</dbReference>
<dbReference type="Pfam" id="PF01757">
    <property type="entry name" value="Acyl_transf_3"/>
    <property type="match status" value="1"/>
</dbReference>
<feature type="transmembrane region" description="Helical" evidence="1">
    <location>
        <begin position="12"/>
        <end position="31"/>
    </location>
</feature>
<keyword evidence="1" id="KW-0472">Membrane</keyword>
<dbReference type="PANTHER" id="PTHR23028">
    <property type="entry name" value="ACETYLTRANSFERASE"/>
    <property type="match status" value="1"/>
</dbReference>
<evidence type="ECO:0000259" key="2">
    <source>
        <dbReference type="Pfam" id="PF01757"/>
    </source>
</evidence>
<evidence type="ECO:0000256" key="1">
    <source>
        <dbReference type="SAM" id="Phobius"/>
    </source>
</evidence>
<gene>
    <name evidence="3" type="ORF">HLH27_16025</name>
</gene>
<dbReference type="GO" id="GO:0016020">
    <property type="term" value="C:membrane"/>
    <property type="evidence" value="ECO:0007669"/>
    <property type="project" value="TreeGrafter"/>
</dbReference>
<proteinExistence type="predicted"/>
<dbReference type="GO" id="GO:0009103">
    <property type="term" value="P:lipopolysaccharide biosynthetic process"/>
    <property type="evidence" value="ECO:0007669"/>
    <property type="project" value="TreeGrafter"/>
</dbReference>
<dbReference type="Proteomes" id="UP000540556">
    <property type="component" value="Unassembled WGS sequence"/>
</dbReference>
<dbReference type="RefSeq" id="WP_182951044.1">
    <property type="nucleotide sequence ID" value="NZ_JABEQK010000017.1"/>
</dbReference>
<name>A0A7W4KGI0_9PROT</name>
<evidence type="ECO:0000313" key="4">
    <source>
        <dbReference type="Proteomes" id="UP000540556"/>
    </source>
</evidence>
<reference evidence="3 4" key="1">
    <citation type="submission" date="2020-04" db="EMBL/GenBank/DDBJ databases">
        <title>Description of novel Gluconacetobacter.</title>
        <authorList>
            <person name="Sombolestani A."/>
        </authorList>
    </citation>
    <scope>NUCLEOTIDE SEQUENCE [LARGE SCALE GENOMIC DNA]</scope>
    <source>
        <strain evidence="3 4">LMG 27800</strain>
    </source>
</reference>
<feature type="transmembrane region" description="Helical" evidence="1">
    <location>
        <begin position="293"/>
        <end position="315"/>
    </location>
</feature>
<feature type="domain" description="Acyltransferase 3" evidence="2">
    <location>
        <begin position="10"/>
        <end position="346"/>
    </location>
</feature>
<dbReference type="EMBL" id="JABEQK010000017">
    <property type="protein sequence ID" value="MBB2206506.1"/>
    <property type="molecule type" value="Genomic_DNA"/>
</dbReference>
<evidence type="ECO:0000313" key="3">
    <source>
        <dbReference type="EMBL" id="MBB2206506.1"/>
    </source>
</evidence>
<keyword evidence="4" id="KW-1185">Reference proteome</keyword>
<keyword evidence="1" id="KW-1133">Transmembrane helix</keyword>
<keyword evidence="1" id="KW-0812">Transmembrane</keyword>
<organism evidence="3 4">
    <name type="scientific">Gluconacetobacter takamatsuzukensis</name>
    <dbReference type="NCBI Taxonomy" id="1286190"/>
    <lineage>
        <taxon>Bacteria</taxon>
        <taxon>Pseudomonadati</taxon>
        <taxon>Pseudomonadota</taxon>
        <taxon>Alphaproteobacteria</taxon>
        <taxon>Acetobacterales</taxon>
        <taxon>Acetobacteraceae</taxon>
        <taxon>Gluconacetobacter</taxon>
    </lineage>
</organism>
<feature type="transmembrane region" description="Helical" evidence="1">
    <location>
        <begin position="236"/>
        <end position="255"/>
    </location>
</feature>
<feature type="transmembrane region" description="Helical" evidence="1">
    <location>
        <begin position="167"/>
        <end position="186"/>
    </location>
</feature>
<feature type="transmembrane region" description="Helical" evidence="1">
    <location>
        <begin position="82"/>
        <end position="103"/>
    </location>
</feature>
<accession>A0A7W4KGI0</accession>
<dbReference type="InterPro" id="IPR050879">
    <property type="entry name" value="Acyltransferase_3"/>
</dbReference>
<dbReference type="AlphaFoldDB" id="A0A7W4KGI0"/>
<protein>
    <submittedName>
        <fullName evidence="3">Acyltransferase</fullName>
    </submittedName>
</protein>
<keyword evidence="3" id="KW-0012">Acyltransferase</keyword>